<evidence type="ECO:0000313" key="2">
    <source>
        <dbReference type="Proteomes" id="UP001500547"/>
    </source>
</evidence>
<reference evidence="2" key="1">
    <citation type="journal article" date="2019" name="Int. J. Syst. Evol. Microbiol.">
        <title>The Global Catalogue of Microorganisms (GCM) 10K type strain sequencing project: providing services to taxonomists for standard genome sequencing and annotation.</title>
        <authorList>
            <consortium name="The Broad Institute Genomics Platform"/>
            <consortium name="The Broad Institute Genome Sequencing Center for Infectious Disease"/>
            <person name="Wu L."/>
            <person name="Ma J."/>
        </authorList>
    </citation>
    <scope>NUCLEOTIDE SEQUENCE [LARGE SCALE GENOMIC DNA]</scope>
    <source>
        <strain evidence="2">JCM 18715</strain>
    </source>
</reference>
<proteinExistence type="predicted"/>
<dbReference type="EMBL" id="BAABLD010000002">
    <property type="protein sequence ID" value="GAA5160283.1"/>
    <property type="molecule type" value="Genomic_DNA"/>
</dbReference>
<gene>
    <name evidence="1" type="ORF">GCM10025770_07820</name>
</gene>
<comment type="caution">
    <text evidence="1">The sequence shown here is derived from an EMBL/GenBank/DDBJ whole genome shotgun (WGS) entry which is preliminary data.</text>
</comment>
<dbReference type="Proteomes" id="UP001500547">
    <property type="component" value="Unassembled WGS sequence"/>
</dbReference>
<keyword evidence="2" id="KW-1185">Reference proteome</keyword>
<evidence type="ECO:0008006" key="3">
    <source>
        <dbReference type="Google" id="ProtNLM"/>
    </source>
</evidence>
<evidence type="ECO:0000313" key="1">
    <source>
        <dbReference type="EMBL" id="GAA5160283.1"/>
    </source>
</evidence>
<accession>A0ABP9QDV7</accession>
<name>A0ABP9QDV7_9RHOO</name>
<protein>
    <recommendedName>
        <fullName evidence="3">VCBS repeat-containing protein</fullName>
    </recommendedName>
</protein>
<sequence length="344" mass="36890">MQWCEMKIEQSSLSMQGAAQRQSMARSETNMQFTLRAPRQEAPPPAERVDISTAGRDALGAANEVGTTESSKSPADERLSLLIAVIEQLTGRKVEFFDSSDLANVAQTGDASADSAAIPQGRTAQPEPEWSFHFEHREVQETTEAMQYSARGTVKTADGREISFDFALEVSRHERRSSETTIDAGNVRKDPLVLNLAGGPALLSAHRIQFDLDSDGKKEAIATLGSGSAFLAIDRNGNGVIDDGSELFGPRTGSGFSELADLDSDNNGWIDSSDLQFSQLQVWRPGGTLQSLGTAGIGAIALQNAATPFALREGTDDRGMIRSTGIYLNEDGTPGSIQHVDLTV</sequence>
<dbReference type="PANTHER" id="PTHR39431">
    <property type="entry name" value="FRPA/C-RELATED PROTEIN"/>
    <property type="match status" value="1"/>
</dbReference>
<dbReference type="PANTHER" id="PTHR39431:SF1">
    <property type="entry name" value="FRPA_C-RELATED PROTEIN"/>
    <property type="match status" value="1"/>
</dbReference>
<organism evidence="1 2">
    <name type="scientific">Viridibacterium curvum</name>
    <dbReference type="NCBI Taxonomy" id="1101404"/>
    <lineage>
        <taxon>Bacteria</taxon>
        <taxon>Pseudomonadati</taxon>
        <taxon>Pseudomonadota</taxon>
        <taxon>Betaproteobacteria</taxon>
        <taxon>Rhodocyclales</taxon>
        <taxon>Rhodocyclaceae</taxon>
        <taxon>Viridibacterium</taxon>
    </lineage>
</organism>